<dbReference type="InterPro" id="IPR039552">
    <property type="entry name" value="IS66_C"/>
</dbReference>
<proteinExistence type="predicted"/>
<reference evidence="2 3" key="2">
    <citation type="journal article" date="2013" name="Genome Announc.">
        <title>Draft Genome Sequence of Methylobacterium mesophilicum Strain SR1.6/6, Isolated from Citrus sinensis.</title>
        <authorList>
            <person name="Marinho Almeida D."/>
            <person name="Dini-Andreote F."/>
            <person name="Camargo Neves A.A."/>
            <person name="Juca Ramos R.T."/>
            <person name="Andreote F.D."/>
            <person name="Carneiro A.R."/>
            <person name="Oliveira de Souza Lima A."/>
            <person name="Caracciolo Gomes de Sa P.H."/>
            <person name="Ribeiro Barbosa M.S."/>
            <person name="Araujo W.L."/>
            <person name="Silva A."/>
        </authorList>
    </citation>
    <scope>NUCLEOTIDE SEQUENCE [LARGE SCALE GENOMIC DNA]</scope>
    <source>
        <strain evidence="2 3">SR1.6/6</strain>
    </source>
</reference>
<dbReference type="OrthoDB" id="9800877at2"/>
<dbReference type="Proteomes" id="UP000012488">
    <property type="component" value="Chromosome"/>
</dbReference>
<name>A0A6B9FL51_9HYPH</name>
<protein>
    <submittedName>
        <fullName evidence="2">Transposase domain-containing protein</fullName>
    </submittedName>
</protein>
<dbReference type="AlphaFoldDB" id="A0A6B9FL51"/>
<evidence type="ECO:0000259" key="1">
    <source>
        <dbReference type="Pfam" id="PF13817"/>
    </source>
</evidence>
<dbReference type="EMBL" id="CP043538">
    <property type="protein sequence ID" value="QGY01855.1"/>
    <property type="molecule type" value="Genomic_DNA"/>
</dbReference>
<evidence type="ECO:0000313" key="2">
    <source>
        <dbReference type="EMBL" id="QGY01855.1"/>
    </source>
</evidence>
<feature type="domain" description="Transposase IS66 C-terminal" evidence="1">
    <location>
        <begin position="3"/>
        <end position="37"/>
    </location>
</feature>
<dbReference type="KEGG" id="mmes:MMSR116_08145"/>
<dbReference type="RefSeq" id="WP_158168619.1">
    <property type="nucleotide sequence ID" value="NZ_CP043538.1"/>
</dbReference>
<gene>
    <name evidence="2" type="ORF">MMSR116_08145</name>
</gene>
<dbReference type="Pfam" id="PF13817">
    <property type="entry name" value="DDE_Tnp_IS66_C"/>
    <property type="match status" value="1"/>
</dbReference>
<sequence length="48" mass="5235">MAENCKIIGVGPQACLVNVITRIAEGYPQRRFDDLLPRGLQATPALKP</sequence>
<organism evidence="2 3">
    <name type="scientific">Methylobacterium mesophilicum SR1.6/6</name>
    <dbReference type="NCBI Taxonomy" id="908290"/>
    <lineage>
        <taxon>Bacteria</taxon>
        <taxon>Pseudomonadati</taxon>
        <taxon>Pseudomonadota</taxon>
        <taxon>Alphaproteobacteria</taxon>
        <taxon>Hyphomicrobiales</taxon>
        <taxon>Methylobacteriaceae</taxon>
        <taxon>Methylobacterium</taxon>
    </lineage>
</organism>
<reference evidence="2 3" key="1">
    <citation type="journal article" date="2012" name="Genet. Mol. Biol.">
        <title>Analysis of 16S rRNA and mxaF genes revealing insights into Methylobacterium niche-specific plant association.</title>
        <authorList>
            <person name="Dourado M.N."/>
            <person name="Andreote F.D."/>
            <person name="Dini-Andreote F."/>
            <person name="Conti R."/>
            <person name="Araujo J.M."/>
            <person name="Araujo W.L."/>
        </authorList>
    </citation>
    <scope>NUCLEOTIDE SEQUENCE [LARGE SCALE GENOMIC DNA]</scope>
    <source>
        <strain evidence="2 3">SR1.6/6</strain>
    </source>
</reference>
<accession>A0A6B9FL51</accession>
<evidence type="ECO:0000313" key="3">
    <source>
        <dbReference type="Proteomes" id="UP000012488"/>
    </source>
</evidence>